<gene>
    <name evidence="3" type="ORF">HHL11_11030</name>
</gene>
<dbReference type="InterPro" id="IPR010621">
    <property type="entry name" value="DUF1214"/>
</dbReference>
<dbReference type="AlphaFoldDB" id="A0A848H006"/>
<reference evidence="3 4" key="1">
    <citation type="submission" date="2020-04" db="EMBL/GenBank/DDBJ databases">
        <title>Ramlibacter sp. G-1-2-2 isolated from soil.</title>
        <authorList>
            <person name="Dahal R.H."/>
        </authorList>
    </citation>
    <scope>NUCLEOTIDE SEQUENCE [LARGE SCALE GENOMIC DNA]</scope>
    <source>
        <strain evidence="3 4">G-1-2-2</strain>
    </source>
</reference>
<dbReference type="InterPro" id="IPR037050">
    <property type="entry name" value="DUF1254_sf"/>
</dbReference>
<dbReference type="RefSeq" id="WP_169418428.1">
    <property type="nucleotide sequence ID" value="NZ_JABBFX010000001.1"/>
</dbReference>
<dbReference type="Gene3D" id="2.60.40.1610">
    <property type="entry name" value="Domain of unknown function DUF1254"/>
    <property type="match status" value="1"/>
</dbReference>
<evidence type="ECO:0000259" key="1">
    <source>
        <dbReference type="Pfam" id="PF06742"/>
    </source>
</evidence>
<evidence type="ECO:0000259" key="2">
    <source>
        <dbReference type="Pfam" id="PF06863"/>
    </source>
</evidence>
<feature type="domain" description="DUF1254" evidence="2">
    <location>
        <begin position="76"/>
        <end position="205"/>
    </location>
</feature>
<dbReference type="SUPFAM" id="SSF160935">
    <property type="entry name" value="VPA0735-like"/>
    <property type="match status" value="1"/>
</dbReference>
<dbReference type="Pfam" id="PF06863">
    <property type="entry name" value="DUF1254"/>
    <property type="match status" value="1"/>
</dbReference>
<evidence type="ECO:0000313" key="4">
    <source>
        <dbReference type="Proteomes" id="UP000541185"/>
    </source>
</evidence>
<protein>
    <submittedName>
        <fullName evidence="3">DUF1254 domain-containing protein</fullName>
    </submittedName>
</protein>
<organism evidence="3 4">
    <name type="scientific">Ramlibacter agri</name>
    <dbReference type="NCBI Taxonomy" id="2728837"/>
    <lineage>
        <taxon>Bacteria</taxon>
        <taxon>Pseudomonadati</taxon>
        <taxon>Pseudomonadota</taxon>
        <taxon>Betaproteobacteria</taxon>
        <taxon>Burkholderiales</taxon>
        <taxon>Comamonadaceae</taxon>
        <taxon>Ramlibacter</taxon>
    </lineage>
</organism>
<dbReference type="PANTHER" id="PTHR36509">
    <property type="entry name" value="BLL3101 PROTEIN"/>
    <property type="match status" value="1"/>
</dbReference>
<name>A0A848H006_9BURK</name>
<dbReference type="Gene3D" id="2.60.120.600">
    <property type="entry name" value="Domain of unknown function DUF1214, C-terminal domain"/>
    <property type="match status" value="1"/>
</dbReference>
<proteinExistence type="predicted"/>
<accession>A0A848H006</accession>
<dbReference type="InterPro" id="IPR010679">
    <property type="entry name" value="DUF1254"/>
</dbReference>
<sequence length="493" mass="53178">MNPADLARAFNPAHAGLADAAGAPAQLANEKYVESLARIVFYWGYPAADTFGRTSGWHLMKSPGATMGLFPGAPKNHTGYVDDYLPAAQRKVVTPNNDTIYGACFADLAADAVVVQTPADAPPGHYWTIQVVDVFTTVTHQLGSASRTPGGKFLLVGPDWQGQAPAGFLGVLRSPTHVAGIFCRSFAARTPEAKAQARAVLNQIGAVPLKEDRPGPLRFDCEASARNKVYPPGLTAEMLAADPDLLRHRPVNVRTFWDDLQKALDANPIVSAEDAPMAAQARVLLALRAADPAWRALVDRVTLAADAELHESAKYHQAGVTAGNGWQRQENGGAWGSDWFGRAQAAVIYIYVNDFHEAVYFIRGTDAQGELLQGRYRYTVTFPKGALPPVDRERGGFWSLTMYDQDYFMLADSPNGRHNIGTVNLDANELKFAADGSLTLHLSHAEPAEAQARANWLPAPAGQFALLVRAYVPAAAVLDGSYRLPDVHKKAGT</sequence>
<keyword evidence="4" id="KW-1185">Reference proteome</keyword>
<dbReference type="Proteomes" id="UP000541185">
    <property type="component" value="Unassembled WGS sequence"/>
</dbReference>
<feature type="domain" description="DUF1214" evidence="1">
    <location>
        <begin position="357"/>
        <end position="474"/>
    </location>
</feature>
<dbReference type="InterPro" id="IPR037049">
    <property type="entry name" value="DUF1214_C_sf"/>
</dbReference>
<dbReference type="EMBL" id="JABBFX010000001">
    <property type="protein sequence ID" value="NML44286.1"/>
    <property type="molecule type" value="Genomic_DNA"/>
</dbReference>
<dbReference type="Pfam" id="PF06742">
    <property type="entry name" value="DUF1214"/>
    <property type="match status" value="1"/>
</dbReference>
<dbReference type="PANTHER" id="PTHR36509:SF2">
    <property type="entry name" value="BLL3101 PROTEIN"/>
    <property type="match status" value="1"/>
</dbReference>
<comment type="caution">
    <text evidence="3">The sequence shown here is derived from an EMBL/GenBank/DDBJ whole genome shotgun (WGS) entry which is preliminary data.</text>
</comment>
<evidence type="ECO:0000313" key="3">
    <source>
        <dbReference type="EMBL" id="NML44286.1"/>
    </source>
</evidence>